<keyword evidence="1" id="KW-0880">Kelch repeat</keyword>
<keyword evidence="6" id="KW-1185">Reference proteome</keyword>
<keyword evidence="2" id="KW-0677">Repeat</keyword>
<dbReference type="Pfam" id="PF24681">
    <property type="entry name" value="Kelch_KLHDC2_KLHL20_DRC7"/>
    <property type="match status" value="1"/>
</dbReference>
<reference evidence="5 6" key="1">
    <citation type="submission" date="2019-01" db="EMBL/GenBank/DDBJ databases">
        <title>Genome Assembly of Collichthys lucidus.</title>
        <authorList>
            <person name="Cai M."/>
            <person name="Xiao S."/>
        </authorList>
    </citation>
    <scope>NUCLEOTIDE SEQUENCE [LARGE SCALE GENOMIC DNA]</scope>
    <source>
        <strain evidence="5">JT15FE1705JMU</strain>
        <tissue evidence="5">Muscle</tissue>
    </source>
</reference>
<dbReference type="PRINTS" id="PR00003">
    <property type="entry name" value="4DISULPHCORE"/>
</dbReference>
<dbReference type="CDD" id="cd00199">
    <property type="entry name" value="WAP"/>
    <property type="match status" value="1"/>
</dbReference>
<accession>A0A4U5TWI1</accession>
<dbReference type="EMBL" id="CM014078">
    <property type="protein sequence ID" value="TKS66004.1"/>
    <property type="molecule type" value="Genomic_DNA"/>
</dbReference>
<feature type="chain" id="PRO_5020349360" evidence="3">
    <location>
        <begin position="21"/>
        <end position="366"/>
    </location>
</feature>
<dbReference type="InterPro" id="IPR040957">
    <property type="entry name" value="Anosmin-1_Cys_box"/>
</dbReference>
<keyword evidence="3" id="KW-0732">Signal</keyword>
<dbReference type="GO" id="GO:0030414">
    <property type="term" value="F:peptidase inhibitor activity"/>
    <property type="evidence" value="ECO:0007669"/>
    <property type="project" value="InterPro"/>
</dbReference>
<dbReference type="SUPFAM" id="SSF117281">
    <property type="entry name" value="Kelch motif"/>
    <property type="match status" value="1"/>
</dbReference>
<dbReference type="InterPro" id="IPR036645">
    <property type="entry name" value="Elafin-like_sf"/>
</dbReference>
<name>A0A4U5TWI1_COLLU</name>
<dbReference type="SMART" id="SM00217">
    <property type="entry name" value="WAP"/>
    <property type="match status" value="1"/>
</dbReference>
<organism evidence="5 6">
    <name type="scientific">Collichthys lucidus</name>
    <name type="common">Big head croaker</name>
    <name type="synonym">Sciaena lucida</name>
    <dbReference type="NCBI Taxonomy" id="240159"/>
    <lineage>
        <taxon>Eukaryota</taxon>
        <taxon>Metazoa</taxon>
        <taxon>Chordata</taxon>
        <taxon>Craniata</taxon>
        <taxon>Vertebrata</taxon>
        <taxon>Euteleostomi</taxon>
        <taxon>Actinopterygii</taxon>
        <taxon>Neopterygii</taxon>
        <taxon>Teleostei</taxon>
        <taxon>Neoteleostei</taxon>
        <taxon>Acanthomorphata</taxon>
        <taxon>Eupercaria</taxon>
        <taxon>Sciaenidae</taxon>
        <taxon>Collichthys</taxon>
    </lineage>
</organism>
<proteinExistence type="predicted"/>
<evidence type="ECO:0000313" key="5">
    <source>
        <dbReference type="EMBL" id="TKS66004.1"/>
    </source>
</evidence>
<sequence length="366" mass="40067">MSACRAALVLLCAVLAVTRARRSSPEQEDVQEKINSARCSSRCLTLHMTQLTAAFRHLQKQTECVTSREFLTSLRSSRQGDCPPPQRATGFAAACVESCSSDQHCPSPRKCCSNGCGHTCQAPANLYKGVPLKPRREMSFVEDSEGNVKVAWVSKFNVSVEPIVYMLQSRWNVGIHPSVCSLNNKLYVVGGSDPCGQKGLKNCDAFDPVTKTWSNCASLNIRRHQAAVCELNGFMYVIGGAESWNCLNTVERYNPENNTWTLIAPMNVARRGAGVAVHAGKLFVVGGFDGSHALRCVEVYDPARNEWRMLGGMTSSRSNAGVAMLGETIYAVGGFDGNEFLNTLEVYNPETDEWNDCTKALYPLSD</sequence>
<dbReference type="PANTHER" id="PTHR24412">
    <property type="entry name" value="KELCH PROTEIN"/>
    <property type="match status" value="1"/>
</dbReference>
<dbReference type="GO" id="GO:0005576">
    <property type="term" value="C:extracellular region"/>
    <property type="evidence" value="ECO:0007669"/>
    <property type="project" value="InterPro"/>
</dbReference>
<dbReference type="InterPro" id="IPR015915">
    <property type="entry name" value="Kelch-typ_b-propeller"/>
</dbReference>
<dbReference type="InterPro" id="IPR008197">
    <property type="entry name" value="WAP_dom"/>
</dbReference>
<dbReference type="AlphaFoldDB" id="A0A4U5TWI1"/>
<evidence type="ECO:0000256" key="2">
    <source>
        <dbReference type="ARBA" id="ARBA00022737"/>
    </source>
</evidence>
<evidence type="ECO:0000313" key="6">
    <source>
        <dbReference type="Proteomes" id="UP000298787"/>
    </source>
</evidence>
<dbReference type="SUPFAM" id="SSF57256">
    <property type="entry name" value="Elafin-like"/>
    <property type="match status" value="1"/>
</dbReference>
<evidence type="ECO:0000256" key="3">
    <source>
        <dbReference type="SAM" id="SignalP"/>
    </source>
</evidence>
<dbReference type="PANTHER" id="PTHR24412:SF396">
    <property type="entry name" value="INFLUENZA VIRUS NS1A-BINDING PROTEIN"/>
    <property type="match status" value="1"/>
</dbReference>
<protein>
    <submittedName>
        <fullName evidence="5">Influenza virus NS1A-binding protein-like protein A</fullName>
    </submittedName>
</protein>
<evidence type="ECO:0000259" key="4">
    <source>
        <dbReference type="PROSITE" id="PS51390"/>
    </source>
</evidence>
<dbReference type="Gene3D" id="2.120.10.80">
    <property type="entry name" value="Kelch-type beta propeller"/>
    <property type="match status" value="1"/>
</dbReference>
<gene>
    <name evidence="5" type="ORF">D9C73_000060</name>
</gene>
<dbReference type="STRING" id="240159.A0A4U5TWI1"/>
<dbReference type="Proteomes" id="UP000298787">
    <property type="component" value="Chromosome 1"/>
</dbReference>
<dbReference type="Pfam" id="PF00095">
    <property type="entry name" value="WAP"/>
    <property type="match status" value="1"/>
</dbReference>
<dbReference type="InterPro" id="IPR006652">
    <property type="entry name" value="Kelch_1"/>
</dbReference>
<dbReference type="Pfam" id="PF17869">
    <property type="entry name" value="Cys_box"/>
    <property type="match status" value="1"/>
</dbReference>
<feature type="signal peptide" evidence="3">
    <location>
        <begin position="1"/>
        <end position="20"/>
    </location>
</feature>
<feature type="domain" description="WAP" evidence="4">
    <location>
        <begin position="75"/>
        <end position="124"/>
    </location>
</feature>
<dbReference type="FunFam" id="4.10.75.10:FF:000001">
    <property type="entry name" value="Anosmin 1"/>
    <property type="match status" value="1"/>
</dbReference>
<dbReference type="PROSITE" id="PS51390">
    <property type="entry name" value="WAP"/>
    <property type="match status" value="1"/>
</dbReference>
<dbReference type="SMART" id="SM00612">
    <property type="entry name" value="Kelch"/>
    <property type="match status" value="4"/>
</dbReference>
<evidence type="ECO:0000256" key="1">
    <source>
        <dbReference type="ARBA" id="ARBA00022441"/>
    </source>
</evidence>
<dbReference type="Gene3D" id="4.10.75.10">
    <property type="entry name" value="Elafin-like"/>
    <property type="match status" value="1"/>
</dbReference>